<evidence type="ECO:0008006" key="3">
    <source>
        <dbReference type="Google" id="ProtNLM"/>
    </source>
</evidence>
<sequence>MGTSLFRYSRACLLLAAALGGSAQAATFAYISNADSGDITVYRLDEQSGALTKTATQPVGGEPLCRWRFRRISIIFMRRCVPSPTRF</sequence>
<feature type="chain" id="PRO_5043425681" description="Lactonase family protein" evidence="1">
    <location>
        <begin position="26"/>
        <end position="87"/>
    </location>
</feature>
<dbReference type="Gene3D" id="2.130.10.10">
    <property type="entry name" value="YVTN repeat-like/Quinoprotein amine dehydrogenase"/>
    <property type="match status" value="1"/>
</dbReference>
<organism evidence="2">
    <name type="scientific">Acerihabitans sp. KWT182</name>
    <dbReference type="NCBI Taxonomy" id="3157919"/>
    <lineage>
        <taxon>Bacteria</taxon>
        <taxon>Pseudomonadati</taxon>
        <taxon>Pseudomonadota</taxon>
        <taxon>Gammaproteobacteria</taxon>
        <taxon>Enterobacterales</taxon>
        <taxon>Pectobacteriaceae</taxon>
        <taxon>Acerihabitans</taxon>
    </lineage>
</organism>
<dbReference type="InterPro" id="IPR015943">
    <property type="entry name" value="WD40/YVTN_repeat-like_dom_sf"/>
</dbReference>
<accession>A0AAU7QBM9</accession>
<feature type="signal peptide" evidence="1">
    <location>
        <begin position="1"/>
        <end position="25"/>
    </location>
</feature>
<gene>
    <name evidence="2" type="ORF">ABK905_03310</name>
</gene>
<protein>
    <recommendedName>
        <fullName evidence="3">Lactonase family protein</fullName>
    </recommendedName>
</protein>
<evidence type="ECO:0000256" key="1">
    <source>
        <dbReference type="SAM" id="SignalP"/>
    </source>
</evidence>
<dbReference type="EMBL" id="CP157947">
    <property type="protein sequence ID" value="XBS70307.1"/>
    <property type="molecule type" value="Genomic_DNA"/>
</dbReference>
<name>A0AAU7QBM9_9GAMM</name>
<evidence type="ECO:0000313" key="2">
    <source>
        <dbReference type="EMBL" id="XBS70307.1"/>
    </source>
</evidence>
<keyword evidence="1" id="KW-0732">Signal</keyword>
<dbReference type="AlphaFoldDB" id="A0AAU7QBM9"/>
<proteinExistence type="predicted"/>
<reference evidence="2" key="1">
    <citation type="submission" date="2024-06" db="EMBL/GenBank/DDBJ databases">
        <authorList>
            <person name="Coelho C."/>
            <person name="Bento M."/>
            <person name="Garcia E."/>
            <person name="Camelo A."/>
            <person name="Brandao I."/>
            <person name="Espirito Santo C."/>
            <person name="Trovao J."/>
            <person name="Verissimo A."/>
            <person name="Costa J."/>
            <person name="Tiago I."/>
        </authorList>
    </citation>
    <scope>NUCLEOTIDE SEQUENCE</scope>
    <source>
        <strain evidence="2">KWT182</strain>
    </source>
</reference>